<evidence type="ECO:0000313" key="1">
    <source>
        <dbReference type="EMBL" id="MEQ2534438.1"/>
    </source>
</evidence>
<proteinExistence type="predicted"/>
<name>A0ABV1GLS5_9FIRM</name>
<evidence type="ECO:0000313" key="2">
    <source>
        <dbReference type="Proteomes" id="UP001480973"/>
    </source>
</evidence>
<dbReference type="EMBL" id="JBBMES010000003">
    <property type="protein sequence ID" value="MEQ2534438.1"/>
    <property type="molecule type" value="Genomic_DNA"/>
</dbReference>
<sequence length="68" mass="7871">MLELNIDISEVFVMNDAQIRYFIEMERKKGTTTDELIFILSDNGIPIYEISNYLDISVKHVEMVLSDG</sequence>
<accession>A0ABV1GLS5</accession>
<comment type="caution">
    <text evidence="1">The sequence shown here is derived from an EMBL/GenBank/DDBJ whole genome shotgun (WGS) entry which is preliminary data.</text>
</comment>
<organism evidence="1 2">
    <name type="scientific">Lachnospira intestinalis</name>
    <dbReference type="NCBI Taxonomy" id="3133158"/>
    <lineage>
        <taxon>Bacteria</taxon>
        <taxon>Bacillati</taxon>
        <taxon>Bacillota</taxon>
        <taxon>Clostridia</taxon>
        <taxon>Lachnospirales</taxon>
        <taxon>Lachnospiraceae</taxon>
        <taxon>Lachnospira</taxon>
    </lineage>
</organism>
<gene>
    <name evidence="1" type="ORF">WMO38_04845</name>
</gene>
<keyword evidence="2" id="KW-1185">Reference proteome</keyword>
<reference evidence="1 2" key="1">
    <citation type="submission" date="2024-03" db="EMBL/GenBank/DDBJ databases">
        <title>Human intestinal bacterial collection.</title>
        <authorList>
            <person name="Pauvert C."/>
            <person name="Hitch T.C.A."/>
            <person name="Clavel T."/>
        </authorList>
    </citation>
    <scope>NUCLEOTIDE SEQUENCE [LARGE SCALE GENOMIC DNA]</scope>
    <source>
        <strain evidence="1 2">CLA-JM-H10</strain>
    </source>
</reference>
<protein>
    <submittedName>
        <fullName evidence="1">Uncharacterized protein</fullName>
    </submittedName>
</protein>
<dbReference type="Proteomes" id="UP001480973">
    <property type="component" value="Unassembled WGS sequence"/>
</dbReference>